<evidence type="ECO:0000313" key="1">
    <source>
        <dbReference type="EMBL" id="TFY87467.1"/>
    </source>
</evidence>
<protein>
    <submittedName>
        <fullName evidence="1">Uncharacterized protein</fullName>
    </submittedName>
</protein>
<reference evidence="1 2" key="1">
    <citation type="journal article" date="2019" name="Syst. Appl. Microbiol.">
        <title>New species of pathogenic Pseudomonas isolated from citrus in Tunisia: Proposal of Pseudomonas kairouanensis sp. nov. and Pseudomonas nabeulensis sp. nov.</title>
        <authorList>
            <person name="Oueslati M."/>
            <person name="Mulet M."/>
            <person name="Gomila M."/>
            <person name="Berge O."/>
            <person name="Hajlaoui M.R."/>
            <person name="Lalucat J."/>
            <person name="Sadfi-Zouaoui N."/>
            <person name="Garcia-Valdes E."/>
        </authorList>
    </citation>
    <scope>NUCLEOTIDE SEQUENCE [LARGE SCALE GENOMIC DNA]</scope>
    <source>
        <strain evidence="1 2">E10B</strain>
    </source>
</reference>
<keyword evidence="2" id="KW-1185">Reference proteome</keyword>
<evidence type="ECO:0000313" key="2">
    <source>
        <dbReference type="Proteomes" id="UP000297734"/>
    </source>
</evidence>
<sequence>MMVRDSLKNRVALYAPILHPGAFIEERIKTGIREYEAQSNTLTGLNPDSLIRVDYAPLVPANPNLRHEAPVKKSRYFTLTEVVTGSYQHQVQSWRREFGNRFRVVGHQHQALINHLTRENLETQMTAALKAYQAQPGNKSGLQSLYKSEVMQRCLAYLTKADPKTAAYGAVADFLSGNLQAREVEFHGATLSGVFLIPVKSGGILFSVDDATHFEIGSATNRYFKFGASMSEQVPVYPMSEAFKQWISSKLPVYEQYRYKDQTDAYALKKRSRSSMPWLGIGVTQGQVYANPFSFPATSSVDALTERFYDGFMARLKSDIDTLVFTEGEQSDLNALEIAKTLLTVYSTAGAFAAPGIGSKLHALVTSLLVSGAYVGASFGQAAISDRPQQADEYLKDGIISAAVAGALLAAPLVGKFAKGIRYPFKSIPQALGYYRLITEQAQKKAPRIIRLLKQMTRPRVAGAAGGVRQGVKQMRRASIGEVAGDIPATRPTLSTLEQSREAIKRSLPIARAKLDAAIRAAADPKHIEDTQQIARLFYGSDTPETLKALQRKQHLMKADLGQLKMDNIEFLPNEEPGWSAQLQPSNYNNYKGGAPKEKYIEVNVDGAMQYYRDMGSSDDTLANTLIHEMSHGMPMDEDFVYAGKLRGAREDIVDLLNLGKSTDPKDFRYLSADAKDGTVSLFAREPKMHNADSTLFVTALLDQAMNNRPLFETNMAAINEAVARSGGDIIQETVAVRVINKPTVVHGAAPAYLIVRDDQTGRLVGVFGKIPAPEGAPAKWVDRVREVFKWH</sequence>
<dbReference type="Proteomes" id="UP000297734">
    <property type="component" value="Unassembled WGS sequence"/>
</dbReference>
<organism evidence="1 2">
    <name type="scientific">Pseudomonas nabeulensis</name>
    <dbReference type="NCBI Taxonomy" id="2293833"/>
    <lineage>
        <taxon>Bacteria</taxon>
        <taxon>Pseudomonadati</taxon>
        <taxon>Pseudomonadota</taxon>
        <taxon>Gammaproteobacteria</taxon>
        <taxon>Pseudomonadales</taxon>
        <taxon>Pseudomonadaceae</taxon>
        <taxon>Pseudomonas</taxon>
    </lineage>
</organism>
<dbReference type="InterPro" id="IPR024079">
    <property type="entry name" value="MetalloPept_cat_dom_sf"/>
</dbReference>
<gene>
    <name evidence="1" type="ORF">DYL61_26060</name>
</gene>
<dbReference type="AlphaFoldDB" id="A0A4Z0AM24"/>
<dbReference type="GO" id="GO:0008237">
    <property type="term" value="F:metallopeptidase activity"/>
    <property type="evidence" value="ECO:0007669"/>
    <property type="project" value="InterPro"/>
</dbReference>
<dbReference type="Gene3D" id="3.40.390.10">
    <property type="entry name" value="Collagenase (Catalytic Domain)"/>
    <property type="match status" value="1"/>
</dbReference>
<name>A0A4Z0AM24_9PSED</name>
<proteinExistence type="predicted"/>
<dbReference type="EMBL" id="QUZT01000069">
    <property type="protein sequence ID" value="TFY87467.1"/>
    <property type="molecule type" value="Genomic_DNA"/>
</dbReference>
<comment type="caution">
    <text evidence="1">The sequence shown here is derived from an EMBL/GenBank/DDBJ whole genome shotgun (WGS) entry which is preliminary data.</text>
</comment>
<accession>A0A4Z0AM24</accession>